<protein>
    <recommendedName>
        <fullName evidence="3">Thioredoxin-like protein</fullName>
    </recommendedName>
</protein>
<dbReference type="EMBL" id="JBHSQW010000020">
    <property type="protein sequence ID" value="MFC5994408.1"/>
    <property type="molecule type" value="Genomic_DNA"/>
</dbReference>
<sequence>MTRGVRELVVVYDVGCPHCSRIARELPDCVSVRVKVRSCRDPQLPEIYPNLRAHPAVTACRAPAIGVVRRDGSVRWWPGLTGAIGLLPVLSPGAAGRALGLLREALRARS</sequence>
<organism evidence="1 2">
    <name type="scientific">Pseudonocardia hispaniensis</name>
    <dbReference type="NCBI Taxonomy" id="904933"/>
    <lineage>
        <taxon>Bacteria</taxon>
        <taxon>Bacillati</taxon>
        <taxon>Actinomycetota</taxon>
        <taxon>Actinomycetes</taxon>
        <taxon>Pseudonocardiales</taxon>
        <taxon>Pseudonocardiaceae</taxon>
        <taxon>Pseudonocardia</taxon>
    </lineage>
</organism>
<evidence type="ECO:0000313" key="2">
    <source>
        <dbReference type="Proteomes" id="UP001596302"/>
    </source>
</evidence>
<accession>A0ABW1J0W0</accession>
<evidence type="ECO:0000313" key="1">
    <source>
        <dbReference type="EMBL" id="MFC5994408.1"/>
    </source>
</evidence>
<evidence type="ECO:0008006" key="3">
    <source>
        <dbReference type="Google" id="ProtNLM"/>
    </source>
</evidence>
<keyword evidence="2" id="KW-1185">Reference proteome</keyword>
<comment type="caution">
    <text evidence="1">The sequence shown here is derived from an EMBL/GenBank/DDBJ whole genome shotgun (WGS) entry which is preliminary data.</text>
</comment>
<proteinExistence type="predicted"/>
<name>A0ABW1J0W0_9PSEU</name>
<dbReference type="RefSeq" id="WP_379584441.1">
    <property type="nucleotide sequence ID" value="NZ_JBHSQW010000020.1"/>
</dbReference>
<gene>
    <name evidence="1" type="ORF">ACFQE5_09320</name>
</gene>
<dbReference type="Proteomes" id="UP001596302">
    <property type="component" value="Unassembled WGS sequence"/>
</dbReference>
<reference evidence="2" key="1">
    <citation type="journal article" date="2019" name="Int. J. Syst. Evol. Microbiol.">
        <title>The Global Catalogue of Microorganisms (GCM) 10K type strain sequencing project: providing services to taxonomists for standard genome sequencing and annotation.</title>
        <authorList>
            <consortium name="The Broad Institute Genomics Platform"/>
            <consortium name="The Broad Institute Genome Sequencing Center for Infectious Disease"/>
            <person name="Wu L."/>
            <person name="Ma J."/>
        </authorList>
    </citation>
    <scope>NUCLEOTIDE SEQUENCE [LARGE SCALE GENOMIC DNA]</scope>
    <source>
        <strain evidence="2">CCM 8391</strain>
    </source>
</reference>